<dbReference type="InterPro" id="IPR005829">
    <property type="entry name" value="Sugar_transporter_CS"/>
</dbReference>
<keyword evidence="3 7" id="KW-0813">Transport</keyword>
<sequence>MPAFLQRVVHNDAMKHDPTEIYGWRVYMLACSACFGGMLFGMDIGIIGGVITLPAFKHDYGLEHLDDEGVANLSANIVSTLQAGCFAACFVASYVADRLGRRWGLLIAAMVAIVGCVMQAAGMGHIAVMYVGRFIAGMGVGAASMIVPLYISENAPRAIRGGLTGIYQLFIATGTMLAFWTNYGSGEHLTGINTYIVPLAVQALPAVLLLFSMYLCNESPRFLAKADRWDDATRVLTRVRQLPASHPYIQAELKEIADQLRHEREMVGGASFKDLMREMWTIPGNRKRAGISVFLMVCQQMTGTNAINYYAPTIFQGLGIKGTQTGLFATGIYGVVKMLTCAAFLLFVADSLGRRRSLLWTSIAQGLCMFYVGLYVRISPPEKGASVPPAGYVALVCIFLFAGFFQFGWGPVCWIYVSEIPSARLRSMNVALAAATQWLFNFVVARATPNMLATVGRAGYGAFLIYGCFCFSMFFFVWFFVPETKGLSLERMDDLFGVTELAGKRREHDAELQHGAATAPAAAAGGARDPEKSAGAHAVEYAEIAPVVVAGRTDGLRA</sequence>
<feature type="transmembrane region" description="Helical" evidence="8">
    <location>
        <begin position="195"/>
        <end position="216"/>
    </location>
</feature>
<feature type="transmembrane region" description="Helical" evidence="8">
    <location>
        <begin position="289"/>
        <end position="311"/>
    </location>
</feature>
<dbReference type="PROSITE" id="PS00217">
    <property type="entry name" value="SUGAR_TRANSPORT_2"/>
    <property type="match status" value="1"/>
</dbReference>
<dbReference type="SUPFAM" id="SSF103473">
    <property type="entry name" value="MFS general substrate transporter"/>
    <property type="match status" value="1"/>
</dbReference>
<dbReference type="Gene3D" id="1.20.1250.20">
    <property type="entry name" value="MFS general substrate transporter like domains"/>
    <property type="match status" value="1"/>
</dbReference>
<dbReference type="InterPro" id="IPR050360">
    <property type="entry name" value="MFS_Sugar_Transporters"/>
</dbReference>
<feature type="domain" description="Major facilitator superfamily (MFS) profile" evidence="9">
    <location>
        <begin position="29"/>
        <end position="485"/>
    </location>
</feature>
<dbReference type="OrthoDB" id="508119at2759"/>
<evidence type="ECO:0000256" key="2">
    <source>
        <dbReference type="ARBA" id="ARBA00010992"/>
    </source>
</evidence>
<feature type="transmembrane region" description="Helical" evidence="8">
    <location>
        <begin position="103"/>
        <end position="121"/>
    </location>
</feature>
<dbReference type="PROSITE" id="PS00216">
    <property type="entry name" value="SUGAR_TRANSPORT_1"/>
    <property type="match status" value="2"/>
</dbReference>
<evidence type="ECO:0000259" key="9">
    <source>
        <dbReference type="PROSITE" id="PS50850"/>
    </source>
</evidence>
<dbReference type="InterPro" id="IPR003663">
    <property type="entry name" value="Sugar/inositol_transpt"/>
</dbReference>
<proteinExistence type="inferred from homology"/>
<dbReference type="NCBIfam" id="TIGR00879">
    <property type="entry name" value="SP"/>
    <property type="match status" value="1"/>
</dbReference>
<organism evidence="10 11">
    <name type="scientific">Aplosporella prunicola CBS 121167</name>
    <dbReference type="NCBI Taxonomy" id="1176127"/>
    <lineage>
        <taxon>Eukaryota</taxon>
        <taxon>Fungi</taxon>
        <taxon>Dikarya</taxon>
        <taxon>Ascomycota</taxon>
        <taxon>Pezizomycotina</taxon>
        <taxon>Dothideomycetes</taxon>
        <taxon>Dothideomycetes incertae sedis</taxon>
        <taxon>Botryosphaeriales</taxon>
        <taxon>Aplosporellaceae</taxon>
        <taxon>Aplosporella</taxon>
    </lineage>
</organism>
<evidence type="ECO:0000256" key="4">
    <source>
        <dbReference type="ARBA" id="ARBA00022692"/>
    </source>
</evidence>
<feature type="transmembrane region" description="Helical" evidence="8">
    <location>
        <begin position="331"/>
        <end position="349"/>
    </location>
</feature>
<dbReference type="GeneID" id="54296591"/>
<dbReference type="Pfam" id="PF00083">
    <property type="entry name" value="Sugar_tr"/>
    <property type="match status" value="1"/>
</dbReference>
<keyword evidence="6 8" id="KW-0472">Membrane</keyword>
<dbReference type="PROSITE" id="PS50850">
    <property type="entry name" value="MFS"/>
    <property type="match status" value="1"/>
</dbReference>
<dbReference type="GO" id="GO:0005351">
    <property type="term" value="F:carbohydrate:proton symporter activity"/>
    <property type="evidence" value="ECO:0007669"/>
    <property type="project" value="TreeGrafter"/>
</dbReference>
<keyword evidence="11" id="KW-1185">Reference proteome</keyword>
<evidence type="ECO:0000313" key="10">
    <source>
        <dbReference type="EMBL" id="KAF2140856.1"/>
    </source>
</evidence>
<dbReference type="AlphaFoldDB" id="A0A6A6B9Z7"/>
<gene>
    <name evidence="10" type="ORF">K452DRAFT_272543</name>
</gene>
<evidence type="ECO:0000256" key="5">
    <source>
        <dbReference type="ARBA" id="ARBA00022989"/>
    </source>
</evidence>
<feature type="transmembrane region" description="Helical" evidence="8">
    <location>
        <begin position="73"/>
        <end position="96"/>
    </location>
</feature>
<keyword evidence="4 8" id="KW-0812">Transmembrane</keyword>
<protein>
    <recommendedName>
        <fullName evidence="9">Major facilitator superfamily (MFS) profile domain-containing protein</fullName>
    </recommendedName>
</protein>
<accession>A0A6A6B9Z7</accession>
<evidence type="ECO:0000256" key="6">
    <source>
        <dbReference type="ARBA" id="ARBA00023136"/>
    </source>
</evidence>
<dbReference type="InterPro" id="IPR020846">
    <property type="entry name" value="MFS_dom"/>
</dbReference>
<evidence type="ECO:0000256" key="1">
    <source>
        <dbReference type="ARBA" id="ARBA00004141"/>
    </source>
</evidence>
<name>A0A6A6B9Z7_9PEZI</name>
<dbReference type="PANTHER" id="PTHR48022:SF21">
    <property type="entry name" value="QUINATE TRANSPORTER, PUTATIVE (AFU_ORTHOLOGUE AFUA_6G06960)-RELATED"/>
    <property type="match status" value="1"/>
</dbReference>
<dbReference type="EMBL" id="ML995488">
    <property type="protein sequence ID" value="KAF2140856.1"/>
    <property type="molecule type" value="Genomic_DNA"/>
</dbReference>
<comment type="subcellular location">
    <subcellularLocation>
        <location evidence="1">Membrane</location>
        <topology evidence="1">Multi-pass membrane protein</topology>
    </subcellularLocation>
</comment>
<evidence type="ECO:0000256" key="3">
    <source>
        <dbReference type="ARBA" id="ARBA00022448"/>
    </source>
</evidence>
<dbReference type="RefSeq" id="XP_033396569.1">
    <property type="nucleotide sequence ID" value="XM_033539095.1"/>
</dbReference>
<feature type="transmembrane region" description="Helical" evidence="8">
    <location>
        <begin position="26"/>
        <end position="53"/>
    </location>
</feature>
<dbReference type="InterPro" id="IPR005828">
    <property type="entry name" value="MFS_sugar_transport-like"/>
</dbReference>
<dbReference type="GO" id="GO:0016020">
    <property type="term" value="C:membrane"/>
    <property type="evidence" value="ECO:0007669"/>
    <property type="project" value="UniProtKB-SubCell"/>
</dbReference>
<dbReference type="PRINTS" id="PR00171">
    <property type="entry name" value="SUGRTRNSPORT"/>
</dbReference>
<dbReference type="Proteomes" id="UP000799438">
    <property type="component" value="Unassembled WGS sequence"/>
</dbReference>
<dbReference type="InterPro" id="IPR036259">
    <property type="entry name" value="MFS_trans_sf"/>
</dbReference>
<evidence type="ECO:0000313" key="11">
    <source>
        <dbReference type="Proteomes" id="UP000799438"/>
    </source>
</evidence>
<dbReference type="PANTHER" id="PTHR48022">
    <property type="entry name" value="PLASTIDIC GLUCOSE TRANSPORTER 4"/>
    <property type="match status" value="1"/>
</dbReference>
<feature type="transmembrane region" description="Helical" evidence="8">
    <location>
        <begin position="390"/>
        <end position="417"/>
    </location>
</feature>
<evidence type="ECO:0000256" key="7">
    <source>
        <dbReference type="RuleBase" id="RU003346"/>
    </source>
</evidence>
<reference evidence="10" key="1">
    <citation type="journal article" date="2020" name="Stud. Mycol.">
        <title>101 Dothideomycetes genomes: a test case for predicting lifestyles and emergence of pathogens.</title>
        <authorList>
            <person name="Haridas S."/>
            <person name="Albert R."/>
            <person name="Binder M."/>
            <person name="Bloem J."/>
            <person name="Labutti K."/>
            <person name="Salamov A."/>
            <person name="Andreopoulos B."/>
            <person name="Baker S."/>
            <person name="Barry K."/>
            <person name="Bills G."/>
            <person name="Bluhm B."/>
            <person name="Cannon C."/>
            <person name="Castanera R."/>
            <person name="Culley D."/>
            <person name="Daum C."/>
            <person name="Ezra D."/>
            <person name="Gonzalez J."/>
            <person name="Henrissat B."/>
            <person name="Kuo A."/>
            <person name="Liang C."/>
            <person name="Lipzen A."/>
            <person name="Lutzoni F."/>
            <person name="Magnuson J."/>
            <person name="Mondo S."/>
            <person name="Nolan M."/>
            <person name="Ohm R."/>
            <person name="Pangilinan J."/>
            <person name="Park H.-J."/>
            <person name="Ramirez L."/>
            <person name="Alfaro M."/>
            <person name="Sun H."/>
            <person name="Tritt A."/>
            <person name="Yoshinaga Y."/>
            <person name="Zwiers L.-H."/>
            <person name="Turgeon B."/>
            <person name="Goodwin S."/>
            <person name="Spatafora J."/>
            <person name="Crous P."/>
            <person name="Grigoriev I."/>
        </authorList>
    </citation>
    <scope>NUCLEOTIDE SEQUENCE</scope>
    <source>
        <strain evidence="10">CBS 121167</strain>
    </source>
</reference>
<feature type="transmembrane region" description="Helical" evidence="8">
    <location>
        <begin position="358"/>
        <end position="378"/>
    </location>
</feature>
<feature type="transmembrane region" description="Helical" evidence="8">
    <location>
        <begin position="429"/>
        <end position="448"/>
    </location>
</feature>
<dbReference type="FunFam" id="1.20.1250.20:FF:000026">
    <property type="entry name" value="MFS quinate transporter QutD"/>
    <property type="match status" value="1"/>
</dbReference>
<feature type="transmembrane region" description="Helical" evidence="8">
    <location>
        <begin position="460"/>
        <end position="481"/>
    </location>
</feature>
<feature type="transmembrane region" description="Helical" evidence="8">
    <location>
        <begin position="127"/>
        <end position="151"/>
    </location>
</feature>
<keyword evidence="5 8" id="KW-1133">Transmembrane helix</keyword>
<comment type="similarity">
    <text evidence="2 7">Belongs to the major facilitator superfamily. Sugar transporter (TC 2.A.1.1) family.</text>
</comment>
<feature type="transmembrane region" description="Helical" evidence="8">
    <location>
        <begin position="163"/>
        <end position="183"/>
    </location>
</feature>
<evidence type="ECO:0000256" key="8">
    <source>
        <dbReference type="SAM" id="Phobius"/>
    </source>
</evidence>